<organism evidence="3 4">
    <name type="scientific">Aspergillus pseudodeflectus</name>
    <dbReference type="NCBI Taxonomy" id="176178"/>
    <lineage>
        <taxon>Eukaryota</taxon>
        <taxon>Fungi</taxon>
        <taxon>Dikarya</taxon>
        <taxon>Ascomycota</taxon>
        <taxon>Pezizomycotina</taxon>
        <taxon>Eurotiomycetes</taxon>
        <taxon>Eurotiomycetidae</taxon>
        <taxon>Eurotiales</taxon>
        <taxon>Aspergillaceae</taxon>
        <taxon>Aspergillus</taxon>
        <taxon>Aspergillus subgen. Nidulantes</taxon>
    </lineage>
</organism>
<accession>A0ABR4JU72</accession>
<name>A0ABR4JU72_9EURO</name>
<evidence type="ECO:0000313" key="4">
    <source>
        <dbReference type="Proteomes" id="UP001610444"/>
    </source>
</evidence>
<dbReference type="GeneID" id="98161684"/>
<dbReference type="InterPro" id="IPR031348">
    <property type="entry name" value="PigL_N"/>
</dbReference>
<feature type="domain" description="Azaphilone pigments biosynthesis cluster protein L N-terminal" evidence="2">
    <location>
        <begin position="2"/>
        <end position="197"/>
    </location>
</feature>
<evidence type="ECO:0000313" key="3">
    <source>
        <dbReference type="EMBL" id="KAL2843588.1"/>
    </source>
</evidence>
<dbReference type="Proteomes" id="UP001610444">
    <property type="component" value="Unassembled WGS sequence"/>
</dbReference>
<dbReference type="Pfam" id="PF17111">
    <property type="entry name" value="PigL_N"/>
    <property type="match status" value="1"/>
</dbReference>
<gene>
    <name evidence="3" type="ORF">BJX68DRAFT_270082</name>
</gene>
<protein>
    <recommendedName>
        <fullName evidence="2">Azaphilone pigments biosynthesis cluster protein L N-terminal domain-containing protein</fullName>
    </recommendedName>
</protein>
<dbReference type="EMBL" id="JBFXLR010000045">
    <property type="protein sequence ID" value="KAL2843588.1"/>
    <property type="molecule type" value="Genomic_DNA"/>
</dbReference>
<dbReference type="RefSeq" id="XP_070895713.1">
    <property type="nucleotide sequence ID" value="XM_071046520.1"/>
</dbReference>
<proteinExistence type="predicted"/>
<evidence type="ECO:0000259" key="2">
    <source>
        <dbReference type="Pfam" id="PF17111"/>
    </source>
</evidence>
<sequence length="350" mass="38589">MAEPIGILSGTLTVLETSRQLYNFIENIADAPDVITSAKADLRMMVEVLEDLKQLVSHRRVDTVPHDASVSFVLQICLGKCKELQTLLGELVDHSSSGRFNIRSRTRVARRKNDIEDLRRDISSGRESLAVALGSLNLVTSTNSHDAITQYHEQAMKAAGSIKQRLQEIETTLSVMGGRIDQNTERILDKQSATLKEHLKLCEESVNLVCEQARYRSEFGNITSGEAARTFVGVATQQLQGGVDQRFGDSHLGAQSVTFMGAGDTAAMLGFFERANVQRAYAVGGDGQTRDLPRFEVVLPQMQAASGNRRASAPQALPESTATPQFIVERVPSMAEDDRRERIIDRGRHH</sequence>
<reference evidence="3 4" key="1">
    <citation type="submission" date="2024-07" db="EMBL/GenBank/DDBJ databases">
        <title>Section-level genome sequencing and comparative genomics of Aspergillus sections Usti and Cavernicolus.</title>
        <authorList>
            <consortium name="Lawrence Berkeley National Laboratory"/>
            <person name="Nybo J.L."/>
            <person name="Vesth T.C."/>
            <person name="Theobald S."/>
            <person name="Frisvad J.C."/>
            <person name="Larsen T.O."/>
            <person name="Kjaerboelling I."/>
            <person name="Rothschild-Mancinelli K."/>
            <person name="Lyhne E.K."/>
            <person name="Kogle M.E."/>
            <person name="Barry K."/>
            <person name="Clum A."/>
            <person name="Na H."/>
            <person name="Ledsgaard L."/>
            <person name="Lin J."/>
            <person name="Lipzen A."/>
            <person name="Kuo A."/>
            <person name="Riley R."/>
            <person name="Mondo S."/>
            <person name="LaButti K."/>
            <person name="Haridas S."/>
            <person name="Pangalinan J."/>
            <person name="Salamov A.A."/>
            <person name="Simmons B.A."/>
            <person name="Magnuson J.K."/>
            <person name="Chen J."/>
            <person name="Drula E."/>
            <person name="Henrissat B."/>
            <person name="Wiebenga A."/>
            <person name="Lubbers R.J."/>
            <person name="Gomes A.C."/>
            <person name="Macurrencykelacurrency M.R."/>
            <person name="Stajich J."/>
            <person name="Grigoriev I.V."/>
            <person name="Mortensen U.H."/>
            <person name="De vries R.P."/>
            <person name="Baker S.E."/>
            <person name="Andersen M.R."/>
        </authorList>
    </citation>
    <scope>NUCLEOTIDE SEQUENCE [LARGE SCALE GENOMIC DNA]</scope>
    <source>
        <strain evidence="3 4">CBS 756.74</strain>
    </source>
</reference>
<evidence type="ECO:0000256" key="1">
    <source>
        <dbReference type="SAM" id="MobiDB-lite"/>
    </source>
</evidence>
<keyword evidence="4" id="KW-1185">Reference proteome</keyword>
<feature type="region of interest" description="Disordered" evidence="1">
    <location>
        <begin position="306"/>
        <end position="325"/>
    </location>
</feature>
<comment type="caution">
    <text evidence="3">The sequence shown here is derived from an EMBL/GenBank/DDBJ whole genome shotgun (WGS) entry which is preliminary data.</text>
</comment>